<dbReference type="PANTHER" id="PTHR46183:SF8">
    <property type="entry name" value="PROTEIN CLMP1"/>
    <property type="match status" value="1"/>
</dbReference>
<dbReference type="SMART" id="SM00028">
    <property type="entry name" value="TPR"/>
    <property type="match status" value="3"/>
</dbReference>
<dbReference type="PANTHER" id="PTHR46183">
    <property type="entry name" value="PROTEIN CLMP1"/>
    <property type="match status" value="1"/>
</dbReference>
<evidence type="ECO:0000256" key="3">
    <source>
        <dbReference type="PROSITE-ProRule" id="PRU00339"/>
    </source>
</evidence>
<dbReference type="Gene3D" id="3.10.20.90">
    <property type="entry name" value="Phosphatidylinositol 3-kinase Catalytic Subunit, Chain A, domain 1"/>
    <property type="match status" value="1"/>
</dbReference>
<accession>A0AAD3TIU4</accession>
<dbReference type="SUPFAM" id="SSF54277">
    <property type="entry name" value="CAD &amp; PB1 domains"/>
    <property type="match status" value="1"/>
</dbReference>
<keyword evidence="1" id="KW-0677">Repeat</keyword>
<dbReference type="CDD" id="cd05992">
    <property type="entry name" value="PB1"/>
    <property type="match status" value="1"/>
</dbReference>
<dbReference type="InterPro" id="IPR000270">
    <property type="entry name" value="PB1_dom"/>
</dbReference>
<feature type="region of interest" description="Disordered" evidence="4">
    <location>
        <begin position="249"/>
        <end position="281"/>
    </location>
</feature>
<sequence>MGKSGGRRKKSGNNQGAVADAQIPSANGDVELDSTIFLKRAHDLKEEGNRRFQAKDYAGALQQYENAINLTPKSHPERAVFHSNRAACLMQMRPIDYESVISECTMALQVQPHFVRALLRRARAFEAIGKFEMAMQDVQSLLRADPNHGDALGIARRLRMASGPPQEAQQDLQSRPSPAALGASAVRGAPIAGLGPCLPARPMPKKAAAAAASLVGSYVSSNSRSEKPQLLLATENGTDLKAQLPKVSLKLSNGPSKPNDNDNSLKDGLKEQPSATSVSLPSHREAVIQWRPLKLVYDHDIRLAEMPVNCSFKVLREIVSKRFPSSKSILIKHKDSDGDLVTITCTSELRLAEDYVDSLLPKDPESDKAHSFGMLRLHVVEVNPEQEPPVMEEDEKPFESNEAKGYESGSHSSIGDSGLDSIETETHLTESKTAKRTPKEKAEASGDIECKEMEMDDWLFEFAQLFRTQVGIDPDAHIDLHDLGMELCSEALEETVTSEEAQILFDMAAVKFQEVAALGLFNWGNVHMCAARKRVPFDDFASKDDKDTQLRVAYDWVKEKYSLAREKYEEALLIKPDFYEGLLALGQQQFEMAKLHWTYVLSKKEDLSNWDFTETMKLFDFAEEKMQAATEMWEKLEDQRANDLKDPSAINREELLKRKKKQGNSVPSEPTADEVAEHAALMRSQIHLFWGNMLFERSQIEFKLGLDGWKKNIDDAVERFKLAGASEADISSVLSNHCSNEDQTAGNIKKADNPSKTESVNDSNTIEETI</sequence>
<dbReference type="PROSITE" id="PS50005">
    <property type="entry name" value="TPR"/>
    <property type="match status" value="2"/>
</dbReference>
<evidence type="ECO:0000259" key="5">
    <source>
        <dbReference type="PROSITE" id="PS51745"/>
    </source>
</evidence>
<keyword evidence="7" id="KW-1185">Reference proteome</keyword>
<dbReference type="SMART" id="SM00666">
    <property type="entry name" value="PB1"/>
    <property type="match status" value="1"/>
</dbReference>
<reference evidence="6" key="1">
    <citation type="submission" date="2023-05" db="EMBL/GenBank/DDBJ databases">
        <title>Nepenthes gracilis genome sequencing.</title>
        <authorList>
            <person name="Fukushima K."/>
        </authorList>
    </citation>
    <scope>NUCLEOTIDE SEQUENCE</scope>
    <source>
        <strain evidence="6">SING2019-196</strain>
    </source>
</reference>
<feature type="region of interest" description="Disordered" evidence="4">
    <location>
        <begin position="384"/>
        <end position="419"/>
    </location>
</feature>
<dbReference type="InterPro" id="IPR019734">
    <property type="entry name" value="TPR_rpt"/>
</dbReference>
<dbReference type="Proteomes" id="UP001279734">
    <property type="component" value="Unassembled WGS sequence"/>
</dbReference>
<feature type="region of interest" description="Disordered" evidence="4">
    <location>
        <begin position="740"/>
        <end position="770"/>
    </location>
</feature>
<evidence type="ECO:0000256" key="4">
    <source>
        <dbReference type="SAM" id="MobiDB-lite"/>
    </source>
</evidence>
<feature type="compositionally biased region" description="Polar residues" evidence="4">
    <location>
        <begin position="756"/>
        <end position="770"/>
    </location>
</feature>
<feature type="region of interest" description="Disordered" evidence="4">
    <location>
        <begin position="1"/>
        <end position="24"/>
    </location>
</feature>
<feature type="compositionally biased region" description="Basic and acidic residues" evidence="4">
    <location>
        <begin position="259"/>
        <end position="270"/>
    </location>
</feature>
<feature type="repeat" description="TPR" evidence="3">
    <location>
        <begin position="115"/>
        <end position="148"/>
    </location>
</feature>
<feature type="compositionally biased region" description="Basic residues" evidence="4">
    <location>
        <begin position="1"/>
        <end position="11"/>
    </location>
</feature>
<evidence type="ECO:0000256" key="1">
    <source>
        <dbReference type="ARBA" id="ARBA00022737"/>
    </source>
</evidence>
<dbReference type="Pfam" id="PF00564">
    <property type="entry name" value="PB1"/>
    <property type="match status" value="1"/>
</dbReference>
<dbReference type="AlphaFoldDB" id="A0AAD3TIU4"/>
<proteinExistence type="predicted"/>
<comment type="caution">
    <text evidence="6">The sequence shown here is derived from an EMBL/GenBank/DDBJ whole genome shotgun (WGS) entry which is preliminary data.</text>
</comment>
<evidence type="ECO:0000256" key="2">
    <source>
        <dbReference type="ARBA" id="ARBA00022803"/>
    </source>
</evidence>
<dbReference type="EMBL" id="BSYO01000038">
    <property type="protein sequence ID" value="GMH30262.1"/>
    <property type="molecule type" value="Genomic_DNA"/>
</dbReference>
<feature type="domain" description="PB1" evidence="5">
    <location>
        <begin position="290"/>
        <end position="382"/>
    </location>
</feature>
<organism evidence="6 7">
    <name type="scientific">Nepenthes gracilis</name>
    <name type="common">Slender pitcher plant</name>
    <dbReference type="NCBI Taxonomy" id="150966"/>
    <lineage>
        <taxon>Eukaryota</taxon>
        <taxon>Viridiplantae</taxon>
        <taxon>Streptophyta</taxon>
        <taxon>Embryophyta</taxon>
        <taxon>Tracheophyta</taxon>
        <taxon>Spermatophyta</taxon>
        <taxon>Magnoliopsida</taxon>
        <taxon>eudicotyledons</taxon>
        <taxon>Gunneridae</taxon>
        <taxon>Pentapetalae</taxon>
        <taxon>Caryophyllales</taxon>
        <taxon>Nepenthaceae</taxon>
        <taxon>Nepenthes</taxon>
    </lineage>
</organism>
<keyword evidence="2 3" id="KW-0802">TPR repeat</keyword>
<dbReference type="InterPro" id="IPR011990">
    <property type="entry name" value="TPR-like_helical_dom_sf"/>
</dbReference>
<name>A0AAD3TIU4_NEPGR</name>
<protein>
    <recommendedName>
        <fullName evidence="5">PB1 domain-containing protein</fullName>
    </recommendedName>
</protein>
<dbReference type="InterPro" id="IPR044517">
    <property type="entry name" value="PHOX1-4"/>
</dbReference>
<evidence type="ECO:0000313" key="7">
    <source>
        <dbReference type="Proteomes" id="UP001279734"/>
    </source>
</evidence>
<dbReference type="InterPro" id="IPR053793">
    <property type="entry name" value="PB1-like"/>
</dbReference>
<dbReference type="Gene3D" id="1.25.40.10">
    <property type="entry name" value="Tetratricopeptide repeat domain"/>
    <property type="match status" value="1"/>
</dbReference>
<gene>
    <name evidence="6" type="ORF">Nepgr_032105</name>
</gene>
<evidence type="ECO:0000313" key="6">
    <source>
        <dbReference type="EMBL" id="GMH30262.1"/>
    </source>
</evidence>
<dbReference type="PROSITE" id="PS51745">
    <property type="entry name" value="PB1"/>
    <property type="match status" value="1"/>
</dbReference>
<dbReference type="SUPFAM" id="SSF48452">
    <property type="entry name" value="TPR-like"/>
    <property type="match status" value="1"/>
</dbReference>
<feature type="repeat" description="TPR" evidence="3">
    <location>
        <begin position="41"/>
        <end position="74"/>
    </location>
</feature>